<dbReference type="Gene3D" id="3.40.228.10">
    <property type="entry name" value="Dimethylsulfoxide Reductase, domain 2"/>
    <property type="match status" value="1"/>
</dbReference>
<dbReference type="Proteomes" id="UP000318053">
    <property type="component" value="Unassembled WGS sequence"/>
</dbReference>
<organism evidence="6 7">
    <name type="scientific">Allorhodopirellula solitaria</name>
    <dbReference type="NCBI Taxonomy" id="2527987"/>
    <lineage>
        <taxon>Bacteria</taxon>
        <taxon>Pseudomonadati</taxon>
        <taxon>Planctomycetota</taxon>
        <taxon>Planctomycetia</taxon>
        <taxon>Pirellulales</taxon>
        <taxon>Pirellulaceae</taxon>
        <taxon>Allorhodopirellula</taxon>
    </lineage>
</organism>
<dbReference type="PROSITE" id="PS00551">
    <property type="entry name" value="MOLYBDOPTERIN_PROK_1"/>
    <property type="match status" value="1"/>
</dbReference>
<evidence type="ECO:0000256" key="4">
    <source>
        <dbReference type="ARBA" id="ARBA00023014"/>
    </source>
</evidence>
<dbReference type="GO" id="GO:0016491">
    <property type="term" value="F:oxidoreductase activity"/>
    <property type="evidence" value="ECO:0007669"/>
    <property type="project" value="UniProtKB-KW"/>
</dbReference>
<evidence type="ECO:0000256" key="3">
    <source>
        <dbReference type="ARBA" id="ARBA00023004"/>
    </source>
</evidence>
<dbReference type="InterPro" id="IPR006657">
    <property type="entry name" value="MoPterin_dinucl-bd_dom"/>
</dbReference>
<dbReference type="InterPro" id="IPR027467">
    <property type="entry name" value="MopterinOxRdtase_cofactor_BS"/>
</dbReference>
<dbReference type="CDD" id="cd02754">
    <property type="entry name" value="MopB_Nitrate-R-NapA-like"/>
    <property type="match status" value="1"/>
</dbReference>
<dbReference type="Pfam" id="PF01568">
    <property type="entry name" value="Molydop_binding"/>
    <property type="match status" value="1"/>
</dbReference>
<keyword evidence="1" id="KW-0004">4Fe-4S</keyword>
<keyword evidence="3" id="KW-0408">Iron</keyword>
<gene>
    <name evidence="6" type="primary">narB</name>
    <name evidence="6" type="ORF">CA85_48410</name>
</gene>
<evidence type="ECO:0000313" key="7">
    <source>
        <dbReference type="Proteomes" id="UP000318053"/>
    </source>
</evidence>
<sequence length="765" mass="85407">MSVDIVSSPVLDGTTDSQKRMRFELPQILQRRQGHMTRELLLHPGDHGLGMTHRSMAAEATTTATCGYCSTGCGLRLHLREGAAVGLTPETKYPVNLGMACPKGWESLRVLDSPERATMPLLRDADGNMRPVEWDEALRTFVTEIRGVQERHGDESVAFLSTGQIPSEEMAFLGALTRFGMGIRHGDGNTRQCMATAVTAYKESFGFDAPPYTYDDFEQSDCLVFIGSNPCIAHPIMWERVLRNPNDPAIIVIDPRRTETATAATQHLQIRPKNDLALLYAITNVLIQRDYVDHDFVAALTEGFDELREHVAAYDVESVARQAGISPESIIRTAESIGTGRAVSLWWTMGVNQSYEGTRTAQAIINIALLTGNVGRPGTGANSITGQCNAMGSRLWSNTSNLIGHHRFEDENDRRKVAHTLGMDEASIPSEGSWKYDRIIEGIRRDEIKGLWVIATNPAHSWIHQSDVRELFDKLDFLVVQDMYHTTETAQHANLVLPSAGWGEKEGTFINSERRYGLLKKVRRAPGQALADFHIFRAIAHYWGVGDQFAKWTDPEAVFRILQELSRDQPCDITGIDGYRHLDACGGIQWPWTAADAAKSLGDPEATCGGKPEQERRLFADGHFYRPNGRARFVVDQVREMPERPDPVYPILLLTGRGTVSQWHTQTRTRQSPVLKTLYPTEAYIEINPVDADELGVVHGEKVDVLSRRDEITVTANVTATVQRGQAFMPMHYEITNRLTLPHFDPHSGQPSYKDCAVRIVARNE</sequence>
<dbReference type="SUPFAM" id="SSF53706">
    <property type="entry name" value="Formate dehydrogenase/DMSO reductase, domains 1-3"/>
    <property type="match status" value="1"/>
</dbReference>
<dbReference type="AlphaFoldDB" id="A0A5C5WY90"/>
<dbReference type="GO" id="GO:0016020">
    <property type="term" value="C:membrane"/>
    <property type="evidence" value="ECO:0007669"/>
    <property type="project" value="TreeGrafter"/>
</dbReference>
<protein>
    <submittedName>
        <fullName evidence="6">Nitrate reductase</fullName>
        <ecNumber evidence="6">1.7.99.4</ecNumber>
    </submittedName>
</protein>
<dbReference type="InterPro" id="IPR009010">
    <property type="entry name" value="Asp_de-COase-like_dom_sf"/>
</dbReference>
<dbReference type="GO" id="GO:0045333">
    <property type="term" value="P:cellular respiration"/>
    <property type="evidence" value="ECO:0007669"/>
    <property type="project" value="UniProtKB-ARBA"/>
</dbReference>
<comment type="caution">
    <text evidence="6">The sequence shown here is derived from an EMBL/GenBank/DDBJ whole genome shotgun (WGS) entry which is preliminary data.</text>
</comment>
<keyword evidence="7" id="KW-1185">Reference proteome</keyword>
<dbReference type="PANTHER" id="PTHR43105">
    <property type="entry name" value="RESPIRATORY NITRATE REDUCTASE"/>
    <property type="match status" value="1"/>
</dbReference>
<dbReference type="CDD" id="cd00508">
    <property type="entry name" value="MopB_CT_Fdh-Nap-like"/>
    <property type="match status" value="1"/>
</dbReference>
<dbReference type="PIRSF" id="PIRSF000144">
    <property type="entry name" value="CbbBc"/>
    <property type="match status" value="1"/>
</dbReference>
<evidence type="ECO:0000256" key="1">
    <source>
        <dbReference type="ARBA" id="ARBA00022485"/>
    </source>
</evidence>
<keyword evidence="2" id="KW-0479">Metal-binding</keyword>
<evidence type="ECO:0000259" key="5">
    <source>
        <dbReference type="PROSITE" id="PS51669"/>
    </source>
</evidence>
<dbReference type="InterPro" id="IPR050123">
    <property type="entry name" value="Prok_molybdopt-oxidoreductase"/>
</dbReference>
<dbReference type="Gene3D" id="3.40.50.740">
    <property type="match status" value="1"/>
</dbReference>
<dbReference type="Gene3D" id="2.20.25.90">
    <property type="entry name" value="ADC-like domains"/>
    <property type="match status" value="1"/>
</dbReference>
<dbReference type="PANTHER" id="PTHR43105:SF10">
    <property type="entry name" value="NADH-QUINONE OXIDOREDUCTASE SUBUNIT G"/>
    <property type="match status" value="1"/>
</dbReference>
<dbReference type="GO" id="GO:0043546">
    <property type="term" value="F:molybdopterin cofactor binding"/>
    <property type="evidence" value="ECO:0007669"/>
    <property type="project" value="InterPro"/>
</dbReference>
<accession>A0A5C5WY90</accession>
<name>A0A5C5WY90_9BACT</name>
<dbReference type="Pfam" id="PF04879">
    <property type="entry name" value="Molybdop_Fe4S4"/>
    <property type="match status" value="1"/>
</dbReference>
<dbReference type="SMART" id="SM00926">
    <property type="entry name" value="Molybdop_Fe4S4"/>
    <property type="match status" value="1"/>
</dbReference>
<dbReference type="SUPFAM" id="SSF50692">
    <property type="entry name" value="ADC-like"/>
    <property type="match status" value="1"/>
</dbReference>
<dbReference type="PROSITE" id="PS51669">
    <property type="entry name" value="4FE4S_MOW_BIS_MGD"/>
    <property type="match status" value="1"/>
</dbReference>
<dbReference type="InterPro" id="IPR006963">
    <property type="entry name" value="Mopterin_OxRdtase_4Fe-4S_dom"/>
</dbReference>
<reference evidence="6 7" key="1">
    <citation type="submission" date="2019-02" db="EMBL/GenBank/DDBJ databases">
        <title>Deep-cultivation of Planctomycetes and their phenomic and genomic characterization uncovers novel biology.</title>
        <authorList>
            <person name="Wiegand S."/>
            <person name="Jogler M."/>
            <person name="Boedeker C."/>
            <person name="Pinto D."/>
            <person name="Vollmers J."/>
            <person name="Rivas-Marin E."/>
            <person name="Kohn T."/>
            <person name="Peeters S.H."/>
            <person name="Heuer A."/>
            <person name="Rast P."/>
            <person name="Oberbeckmann S."/>
            <person name="Bunk B."/>
            <person name="Jeske O."/>
            <person name="Meyerdierks A."/>
            <person name="Storesund J.E."/>
            <person name="Kallscheuer N."/>
            <person name="Luecker S."/>
            <person name="Lage O.M."/>
            <person name="Pohl T."/>
            <person name="Merkel B.J."/>
            <person name="Hornburger P."/>
            <person name="Mueller R.-W."/>
            <person name="Bruemmer F."/>
            <person name="Labrenz M."/>
            <person name="Spormann A.M."/>
            <person name="Op Den Camp H."/>
            <person name="Overmann J."/>
            <person name="Amann R."/>
            <person name="Jetten M.S.M."/>
            <person name="Mascher T."/>
            <person name="Medema M.H."/>
            <person name="Devos D.P."/>
            <person name="Kaster A.-K."/>
            <person name="Ovreas L."/>
            <person name="Rohde M."/>
            <person name="Galperin M.Y."/>
            <person name="Jogler C."/>
        </authorList>
    </citation>
    <scope>NUCLEOTIDE SEQUENCE [LARGE SCALE GENOMIC DNA]</scope>
    <source>
        <strain evidence="6 7">CA85</strain>
    </source>
</reference>
<dbReference type="EC" id="1.7.99.4" evidence="6"/>
<dbReference type="Pfam" id="PF00384">
    <property type="entry name" value="Molybdopterin"/>
    <property type="match status" value="1"/>
</dbReference>
<dbReference type="GO" id="GO:0051539">
    <property type="term" value="F:4 iron, 4 sulfur cluster binding"/>
    <property type="evidence" value="ECO:0007669"/>
    <property type="project" value="UniProtKB-KW"/>
</dbReference>
<dbReference type="InterPro" id="IPR006656">
    <property type="entry name" value="Mopterin_OxRdtase"/>
</dbReference>
<dbReference type="EMBL" id="SJPK01000023">
    <property type="protein sequence ID" value="TWT55647.1"/>
    <property type="molecule type" value="Genomic_DNA"/>
</dbReference>
<keyword evidence="6" id="KW-0560">Oxidoreductase</keyword>
<evidence type="ECO:0000256" key="2">
    <source>
        <dbReference type="ARBA" id="ARBA00022723"/>
    </source>
</evidence>
<evidence type="ECO:0000313" key="6">
    <source>
        <dbReference type="EMBL" id="TWT55647.1"/>
    </source>
</evidence>
<feature type="domain" description="4Fe-4S Mo/W bis-MGD-type" evidence="5">
    <location>
        <begin position="59"/>
        <end position="115"/>
    </location>
</feature>
<proteinExistence type="predicted"/>
<keyword evidence="4" id="KW-0411">Iron-sulfur</keyword>
<dbReference type="GO" id="GO:0046872">
    <property type="term" value="F:metal ion binding"/>
    <property type="evidence" value="ECO:0007669"/>
    <property type="project" value="UniProtKB-KW"/>
</dbReference>
<dbReference type="Gene3D" id="2.40.40.20">
    <property type="match status" value="1"/>
</dbReference>